<keyword evidence="5" id="KW-1133">Transmembrane helix</keyword>
<organism evidence="8 9">
    <name type="scientific">Geomonas terrae</name>
    <dbReference type="NCBI Taxonomy" id="2562681"/>
    <lineage>
        <taxon>Bacteria</taxon>
        <taxon>Pseudomonadati</taxon>
        <taxon>Thermodesulfobacteriota</taxon>
        <taxon>Desulfuromonadia</taxon>
        <taxon>Geobacterales</taxon>
        <taxon>Geobacteraceae</taxon>
        <taxon>Geomonas</taxon>
    </lineage>
</organism>
<dbReference type="PROSITE" id="PS51257">
    <property type="entry name" value="PROKAR_LIPOPROTEIN"/>
    <property type="match status" value="1"/>
</dbReference>
<evidence type="ECO:0000256" key="1">
    <source>
        <dbReference type="ARBA" id="ARBA00004370"/>
    </source>
</evidence>
<dbReference type="PANTHER" id="PTHR32089:SF112">
    <property type="entry name" value="LYSOZYME-LIKE PROTEIN-RELATED"/>
    <property type="match status" value="1"/>
</dbReference>
<evidence type="ECO:0000256" key="5">
    <source>
        <dbReference type="SAM" id="Phobius"/>
    </source>
</evidence>
<dbReference type="RefSeq" id="WP_135868514.1">
    <property type="nucleotide sequence ID" value="NZ_SRSC01000001.1"/>
</dbReference>
<sequence length="693" mass="75830">MFTNKLIHKILAIIGINLLVGITIVGCLAIWLQYSSSMKLQEKNSRTMSAVIVDEISAFMMKDDAKSVRNLAKVAKEQNFGFDIKIFDKDGKDSETGAVNKDVARSLADGKPVEIRETTGGIHTLKMAVPLRNEERCKQCHDAGDKYLGAVQLTSSLEDGYRSAIKMITILVAAGCLFFVCMMLCMYVFFQKTVMRDLLFFSDKLKDIAQGEGDLTKEIPVRSDDEIGDLARHINHLVNKLRETITVLYELAEHISISLCHVSSRARNTVASSAEQKDRSESVAVATEEMAATLNVVAGNTHQAAGFSSEVDEAASQGMGVVDGACNSIVLVRENVTQTLGTVGRLEASSAQIGDIINLIEDIADQTKLLALNAAIEAARAGEHGRGFAVVADEVKMLSEKTATSTKEIAKIITNIQSESREAARSIAEEQERVEDGVSKSMAAKECLERILGLAGETAQLINQIASATEEQSATTNEIAEKIHGVSGSALAVHEDMLESDKAFTELTRVAEQIFSTVGKFSVGNRHDEMKRMAAELRDGFVAVIGEGVAAGRISMTDLFDRNYKPIPNTAPQKYATAFDGFFDRYISPVQEAILGRKDSIFFAICVDDHGYVASHNLRYSKPLTGDPEVDKVNNRTKRIFDDKTGLKAAQNTESFLLQTYMRDTGEIMNDISTPIILNNRHWGAVRIGYRAE</sequence>
<dbReference type="GO" id="GO:0007165">
    <property type="term" value="P:signal transduction"/>
    <property type="evidence" value="ECO:0007669"/>
    <property type="project" value="UniProtKB-KW"/>
</dbReference>
<dbReference type="Pfam" id="PF21563">
    <property type="entry name" value="Mcp40H-20_sensor"/>
    <property type="match status" value="1"/>
</dbReference>
<feature type="transmembrane region" description="Helical" evidence="5">
    <location>
        <begin position="168"/>
        <end position="190"/>
    </location>
</feature>
<reference evidence="8 9" key="1">
    <citation type="submission" date="2019-04" db="EMBL/GenBank/DDBJ databases">
        <title>Geobacter oryzae sp. nov., ferric-reducing bacteria isolated from paddy soil.</title>
        <authorList>
            <person name="Xu Z."/>
            <person name="Masuda Y."/>
            <person name="Itoh H."/>
            <person name="Senoo K."/>
        </authorList>
    </citation>
    <scope>NUCLEOTIDE SEQUENCE [LARGE SCALE GENOMIC DNA]</scope>
    <source>
        <strain evidence="8 9">Red111</strain>
    </source>
</reference>
<feature type="transmembrane region" description="Helical" evidence="5">
    <location>
        <begin position="6"/>
        <end position="32"/>
    </location>
</feature>
<comment type="similarity">
    <text evidence="3">Belongs to the methyl-accepting chemotaxis (MCP) protein family.</text>
</comment>
<dbReference type="Pfam" id="PF00672">
    <property type="entry name" value="HAMP"/>
    <property type="match status" value="1"/>
</dbReference>
<dbReference type="InterPro" id="IPR004089">
    <property type="entry name" value="MCPsignal_dom"/>
</dbReference>
<evidence type="ECO:0000313" key="8">
    <source>
        <dbReference type="EMBL" id="TGU74177.1"/>
    </source>
</evidence>
<comment type="subcellular location">
    <subcellularLocation>
        <location evidence="1">Membrane</location>
    </subcellularLocation>
</comment>
<evidence type="ECO:0000259" key="7">
    <source>
        <dbReference type="PROSITE" id="PS50885"/>
    </source>
</evidence>
<dbReference type="PROSITE" id="PS50885">
    <property type="entry name" value="HAMP"/>
    <property type="match status" value="1"/>
</dbReference>
<feature type="domain" description="HAMP" evidence="7">
    <location>
        <begin position="192"/>
        <end position="246"/>
    </location>
</feature>
<evidence type="ECO:0000259" key="6">
    <source>
        <dbReference type="PROSITE" id="PS50111"/>
    </source>
</evidence>
<dbReference type="Gene3D" id="3.30.450.290">
    <property type="match status" value="1"/>
</dbReference>
<dbReference type="CDD" id="cd11386">
    <property type="entry name" value="MCP_signal"/>
    <property type="match status" value="1"/>
</dbReference>
<dbReference type="InterPro" id="IPR048904">
    <property type="entry name" value="Mcp40H-20-like_sensor"/>
</dbReference>
<gene>
    <name evidence="8" type="ORF">E4633_01535</name>
</gene>
<dbReference type="PANTHER" id="PTHR32089">
    <property type="entry name" value="METHYL-ACCEPTING CHEMOTAXIS PROTEIN MCPB"/>
    <property type="match status" value="1"/>
</dbReference>
<keyword evidence="5" id="KW-0472">Membrane</keyword>
<feature type="domain" description="Methyl-accepting transducer" evidence="6">
    <location>
        <begin position="251"/>
        <end position="487"/>
    </location>
</feature>
<dbReference type="SUPFAM" id="SSF58104">
    <property type="entry name" value="Methyl-accepting chemotaxis protein (MCP) signaling domain"/>
    <property type="match status" value="1"/>
</dbReference>
<dbReference type="SMART" id="SM00283">
    <property type="entry name" value="MA"/>
    <property type="match status" value="1"/>
</dbReference>
<dbReference type="EMBL" id="SRSC01000001">
    <property type="protein sequence ID" value="TGU74177.1"/>
    <property type="molecule type" value="Genomic_DNA"/>
</dbReference>
<evidence type="ECO:0000313" key="9">
    <source>
        <dbReference type="Proteomes" id="UP000306416"/>
    </source>
</evidence>
<evidence type="ECO:0000256" key="4">
    <source>
        <dbReference type="PROSITE-ProRule" id="PRU00284"/>
    </source>
</evidence>
<dbReference type="AlphaFoldDB" id="A0A4S1CKD2"/>
<dbReference type="Pfam" id="PF00015">
    <property type="entry name" value="MCPsignal"/>
    <property type="match status" value="1"/>
</dbReference>
<dbReference type="FunFam" id="1.10.287.950:FF:000001">
    <property type="entry name" value="Methyl-accepting chemotaxis sensory transducer"/>
    <property type="match status" value="1"/>
</dbReference>
<proteinExistence type="inferred from homology"/>
<keyword evidence="5" id="KW-0812">Transmembrane</keyword>
<accession>A0A4S1CKD2</accession>
<comment type="caution">
    <text evidence="8">The sequence shown here is derived from an EMBL/GenBank/DDBJ whole genome shotgun (WGS) entry which is preliminary data.</text>
</comment>
<dbReference type="Proteomes" id="UP000306416">
    <property type="component" value="Unassembled WGS sequence"/>
</dbReference>
<name>A0A4S1CKD2_9BACT</name>
<evidence type="ECO:0000256" key="2">
    <source>
        <dbReference type="ARBA" id="ARBA00023224"/>
    </source>
</evidence>
<protein>
    <submittedName>
        <fullName evidence="8">Methyl-accepting chemotaxis protein</fullName>
    </submittedName>
</protein>
<dbReference type="InterPro" id="IPR003660">
    <property type="entry name" value="HAMP_dom"/>
</dbReference>
<dbReference type="PROSITE" id="PS50111">
    <property type="entry name" value="CHEMOTAXIS_TRANSDUC_2"/>
    <property type="match status" value="1"/>
</dbReference>
<dbReference type="CDD" id="cd06225">
    <property type="entry name" value="HAMP"/>
    <property type="match status" value="1"/>
</dbReference>
<keyword evidence="2 4" id="KW-0807">Transducer</keyword>
<keyword evidence="9" id="KW-1185">Reference proteome</keyword>
<dbReference type="Gene3D" id="1.10.287.950">
    <property type="entry name" value="Methyl-accepting chemotaxis protein"/>
    <property type="match status" value="1"/>
</dbReference>
<dbReference type="SMART" id="SM00304">
    <property type="entry name" value="HAMP"/>
    <property type="match status" value="1"/>
</dbReference>
<dbReference type="GO" id="GO:0006935">
    <property type="term" value="P:chemotaxis"/>
    <property type="evidence" value="ECO:0007669"/>
    <property type="project" value="UniProtKB-ARBA"/>
</dbReference>
<evidence type="ECO:0000256" key="3">
    <source>
        <dbReference type="ARBA" id="ARBA00029447"/>
    </source>
</evidence>
<dbReference type="GO" id="GO:0016020">
    <property type="term" value="C:membrane"/>
    <property type="evidence" value="ECO:0007669"/>
    <property type="project" value="UniProtKB-SubCell"/>
</dbReference>